<dbReference type="Pfam" id="PF00787">
    <property type="entry name" value="PX"/>
    <property type="match status" value="1"/>
</dbReference>
<dbReference type="SMART" id="SM00312">
    <property type="entry name" value="PX"/>
    <property type="match status" value="1"/>
</dbReference>
<evidence type="ECO:0000313" key="9">
    <source>
        <dbReference type="EMBL" id="CAD7241839.1"/>
    </source>
</evidence>
<feature type="compositionally biased region" description="Basic and acidic residues" evidence="5">
    <location>
        <begin position="1169"/>
        <end position="1187"/>
    </location>
</feature>
<evidence type="ECO:0000313" key="10">
    <source>
        <dbReference type="Proteomes" id="UP000677054"/>
    </source>
</evidence>
<dbReference type="InterPro" id="IPR007472">
    <property type="entry name" value="N-end_Aminoacyl_Trfase_C"/>
</dbReference>
<dbReference type="OrthoDB" id="74183at2759"/>
<dbReference type="SUPFAM" id="SSF64268">
    <property type="entry name" value="PX domain"/>
    <property type="match status" value="1"/>
</dbReference>
<dbReference type="InterPro" id="IPR044926">
    <property type="entry name" value="RGS_subdomain_2"/>
</dbReference>
<dbReference type="Gene3D" id="3.30.1520.10">
    <property type="entry name" value="Phox-like domain"/>
    <property type="match status" value="1"/>
</dbReference>
<dbReference type="PROSITE" id="PS50195">
    <property type="entry name" value="PX"/>
    <property type="match status" value="1"/>
</dbReference>
<dbReference type="Pfam" id="PF04377">
    <property type="entry name" value="ATE_C"/>
    <property type="match status" value="2"/>
</dbReference>
<dbReference type="PANTHER" id="PTHR21367">
    <property type="entry name" value="ARGININE-TRNA-PROTEIN TRANSFERASE 1"/>
    <property type="match status" value="1"/>
</dbReference>
<evidence type="ECO:0000256" key="4">
    <source>
        <dbReference type="ARBA" id="ARBA00023315"/>
    </source>
</evidence>
<feature type="domain" description="RGS" evidence="6">
    <location>
        <begin position="375"/>
        <end position="501"/>
    </location>
</feature>
<evidence type="ECO:0000256" key="3">
    <source>
        <dbReference type="ARBA" id="ARBA00022679"/>
    </source>
</evidence>
<proteinExistence type="inferred from homology"/>
<feature type="region of interest" description="Disordered" evidence="5">
    <location>
        <begin position="1151"/>
        <end position="1189"/>
    </location>
</feature>
<keyword evidence="10" id="KW-1185">Reference proteome</keyword>
<dbReference type="GO" id="GO:0004057">
    <property type="term" value="F:arginyl-tRNA--protein transferase activity"/>
    <property type="evidence" value="ECO:0007669"/>
    <property type="project" value="UniProtKB-EC"/>
</dbReference>
<gene>
    <name evidence="9" type="ORF">DSTB1V02_LOCUS1817</name>
</gene>
<dbReference type="Pfam" id="PF04376">
    <property type="entry name" value="ATE_N"/>
    <property type="match status" value="1"/>
</dbReference>
<protein>
    <recommendedName>
        <fullName evidence="2">arginyltransferase</fullName>
        <ecNumber evidence="2">2.3.2.8</ecNumber>
    </recommendedName>
</protein>
<dbReference type="InterPro" id="IPR037436">
    <property type="entry name" value="SNX14_PX"/>
</dbReference>
<feature type="domain" description="PX" evidence="7">
    <location>
        <begin position="601"/>
        <end position="723"/>
    </location>
</feature>
<evidence type="ECO:0000259" key="7">
    <source>
        <dbReference type="PROSITE" id="PS50195"/>
    </source>
</evidence>
<dbReference type="Pfam" id="PF02194">
    <property type="entry name" value="PXA"/>
    <property type="match status" value="1"/>
</dbReference>
<dbReference type="InterPro" id="IPR016137">
    <property type="entry name" value="RGS"/>
</dbReference>
<dbReference type="InterPro" id="IPR036871">
    <property type="entry name" value="PX_dom_sf"/>
</dbReference>
<dbReference type="InterPro" id="IPR013937">
    <property type="entry name" value="Sorting_nexin_C"/>
</dbReference>
<dbReference type="Pfam" id="PF08628">
    <property type="entry name" value="Nexin_C"/>
    <property type="match status" value="1"/>
</dbReference>
<dbReference type="CDD" id="cd06877">
    <property type="entry name" value="PX_SNX14"/>
    <property type="match status" value="1"/>
</dbReference>
<evidence type="ECO:0000256" key="2">
    <source>
        <dbReference type="ARBA" id="ARBA00012025"/>
    </source>
</evidence>
<dbReference type="SMART" id="SM00313">
    <property type="entry name" value="PXA"/>
    <property type="match status" value="1"/>
</dbReference>
<dbReference type="InterPro" id="IPR003114">
    <property type="entry name" value="Phox_assoc"/>
</dbReference>
<name>A0A7R8X175_9CRUS</name>
<dbReference type="EMBL" id="CAJPEV010000183">
    <property type="protein sequence ID" value="CAG0881958.1"/>
    <property type="molecule type" value="Genomic_DNA"/>
</dbReference>
<dbReference type="Pfam" id="PF00615">
    <property type="entry name" value="RGS"/>
    <property type="match status" value="1"/>
</dbReference>
<dbReference type="SMART" id="SM00315">
    <property type="entry name" value="RGS"/>
    <property type="match status" value="1"/>
</dbReference>
<comment type="similarity">
    <text evidence="1">Belongs to the R-transferase family.</text>
</comment>
<evidence type="ECO:0000259" key="8">
    <source>
        <dbReference type="PROSITE" id="PS51207"/>
    </source>
</evidence>
<organism evidence="9">
    <name type="scientific">Darwinula stevensoni</name>
    <dbReference type="NCBI Taxonomy" id="69355"/>
    <lineage>
        <taxon>Eukaryota</taxon>
        <taxon>Metazoa</taxon>
        <taxon>Ecdysozoa</taxon>
        <taxon>Arthropoda</taxon>
        <taxon>Crustacea</taxon>
        <taxon>Oligostraca</taxon>
        <taxon>Ostracoda</taxon>
        <taxon>Podocopa</taxon>
        <taxon>Podocopida</taxon>
        <taxon>Darwinulocopina</taxon>
        <taxon>Darwinuloidea</taxon>
        <taxon>Darwinulidae</taxon>
        <taxon>Darwinula</taxon>
    </lineage>
</organism>
<feature type="region of interest" description="Disordered" evidence="5">
    <location>
        <begin position="1211"/>
        <end position="1241"/>
    </location>
</feature>
<dbReference type="PROSITE" id="PS50132">
    <property type="entry name" value="RGS"/>
    <property type="match status" value="1"/>
</dbReference>
<dbReference type="Proteomes" id="UP000677054">
    <property type="component" value="Unassembled WGS sequence"/>
</dbReference>
<dbReference type="EMBL" id="LR899700">
    <property type="protein sequence ID" value="CAD7241839.1"/>
    <property type="molecule type" value="Genomic_DNA"/>
</dbReference>
<dbReference type="PANTHER" id="PTHR21367:SF1">
    <property type="entry name" value="ARGINYL-TRNA--PROTEIN TRANSFERASE 1"/>
    <property type="match status" value="1"/>
</dbReference>
<dbReference type="SUPFAM" id="SSF48097">
    <property type="entry name" value="Regulator of G-protein signaling, RGS"/>
    <property type="match status" value="1"/>
</dbReference>
<dbReference type="GO" id="GO:0005737">
    <property type="term" value="C:cytoplasm"/>
    <property type="evidence" value="ECO:0007669"/>
    <property type="project" value="TreeGrafter"/>
</dbReference>
<feature type="domain" description="PXA" evidence="8">
    <location>
        <begin position="193"/>
        <end position="344"/>
    </location>
</feature>
<dbReference type="InterPro" id="IPR001683">
    <property type="entry name" value="PX_dom"/>
</dbReference>
<dbReference type="PROSITE" id="PS51207">
    <property type="entry name" value="PXA"/>
    <property type="match status" value="1"/>
</dbReference>
<sequence>MILIRTINKNVASKGMMKVLRIYISYMKLFQDGTYEFSGINSIIGQLRITEKWEGAVAWPDHQFEGYNVYDEAHIRLVKVDTRPRGRGREEDATGMVSDQSGFGERNLTRFHLSVLLFDIFIALTIGFHKELEDYIKSVIWRPKEKKKEETKGEPHHMGKDEKLSTQIHGEEPFHPMQPWAGLKLPVEVDNALQEVRPFIYKLLSLVLSQYIYNWYSDLSDDKAFVHELQVGFRHVLANLYRRARKVDVCKLILEKLIPTGMMHLDCYLHGRSCSEQERNVEQATLDYYGSHLHVALKHGNERKALKPLCCEILSETILFPSLNALADPDVVNSLLVLLFSPSVPDPPESMNQPWVNFLENFVSKYADAIPPPLTLKDVRNNPTFLQYFWDFLKDEKANNLMQFLLDVEELNQRLLNPDLDAKGQQQLHVEAKSLFHTYFVPGGDDYICFASEVQKEIQSIVEGPTEGVEALRRGNSLFKAYEHVYNLLEGVYCPLFQHSNVSFSLKWGPRLCDPAAKNISKSASRKGVRVGRRIDRLKGVVLPQPSEGQAFDLYSEVDFSEEVIIVSSSDKPFLAALPLDDDISLEDELPDSITTRDLSAWRVSVPSVDERLDFSHKSFFVYIIDVRRIDIKDGESEEEMRWQVERRYEEFYVLEAKLTEFHGEFSDLRLPPKSTLFGSRGLELMKSRRAVLEEYLQKLLQKPNLRGSELIFSFLTSQYPFTSSFLPDLNLGRMFRSVPIRLRKERGQNLEPFLASFIASTEPPKPKPSKLDMGEMIYEESGETRGELRAKGSVGRTSEESRSLYPMSLNGIYDIIVFLGVRVFAFSSWLLQILLFLRSFVHEAFNAWAERLLRKKLEESLTPHKISLVIHFIRDTVFFEGSQSRTDIEKLARSGDALRGMREIFPPWLKKQIGIDHLDSGTKLIFSVLQHPRLNKQLELHVQTDAGNVHGSPKELSRVRRVIQAKRDSKSLRLLTKPCNSMSLELVPEMSRWRRLGNPNRHDKATQYVQIITFDNWREKYAWRRRIKAWQNAPAREKKLLTDITDPTTILNPSYGLLARKYFDDHEGHKCGYCGSKDANFSKGMWAHDLTVQDYQRLIDRGWRRSGKYCYKPTMNQTCCPQYTIRCPAESLQLSKSQKKVMKRMTKYLATGSTKDDEHNQQGESSFDDDRKMAGEEVQQEEHPIDGDGSLELLDAKAIEMEEKSIEKPKFKTIGSLGESRLRSNDDTGVGPDPSKPPCKKARLRRLERRKKDIKSILPRSTKNEHKTLEDFIKETLPAHPVHHLKVKLVKVGSREFKESFDQEYAVYRRYQIGIHRDPTSRCTPKQFTRFLVDSPLQLEEGPLEGYGSYHMQYWLDGSIIAVGVLDVLPLCLSSVYLFYDPRFSFLSLGTYSSLRADGSNDDTGVGPDPSKPPCKKARLRRLERRKKDIKSILPRSTKNEHKTLEDFIKETLPAHPVHHLKVKLVKVGSREFKESFDQEYAVYRRYQIGIHRDPTSRCTPKQFTRFLVDSPLQLEEGPLEGYGSYHMQYWLDGSIIAVGVLDVLPLCLSSVYLFYDPRFSFLSLGTYSSLRELALVRELCQSFPRLQFYYMGYYIHSCPKMRYKGQYSPSYLLCPETYTWHPMERCRSLLNANRYSRFHPDESVEDPDGRVELNQVLVLWKSKVMPYPLYKSMSHMEDEGFVREYADLVGSKCAASILLYQIKL</sequence>
<evidence type="ECO:0000259" key="6">
    <source>
        <dbReference type="PROSITE" id="PS50132"/>
    </source>
</evidence>
<dbReference type="Gene3D" id="1.10.167.10">
    <property type="entry name" value="Regulator of G-protein Signalling 4, domain 2"/>
    <property type="match status" value="1"/>
</dbReference>
<dbReference type="EC" id="2.3.2.8" evidence="2"/>
<dbReference type="GO" id="GO:0035091">
    <property type="term" value="F:phosphatidylinositol binding"/>
    <property type="evidence" value="ECO:0007669"/>
    <property type="project" value="InterPro"/>
</dbReference>
<evidence type="ECO:0000256" key="1">
    <source>
        <dbReference type="ARBA" id="ARBA00009991"/>
    </source>
</evidence>
<reference evidence="9" key="1">
    <citation type="submission" date="2020-11" db="EMBL/GenBank/DDBJ databases">
        <authorList>
            <person name="Tran Van P."/>
        </authorList>
    </citation>
    <scope>NUCLEOTIDE SEQUENCE</scope>
</reference>
<evidence type="ECO:0000256" key="5">
    <source>
        <dbReference type="SAM" id="MobiDB-lite"/>
    </source>
</evidence>
<keyword evidence="4" id="KW-0012">Acyltransferase</keyword>
<keyword evidence="3" id="KW-0808">Transferase</keyword>
<dbReference type="InterPro" id="IPR030700">
    <property type="entry name" value="N-end_Aminoacyl_Trfase"/>
</dbReference>
<dbReference type="InterPro" id="IPR036305">
    <property type="entry name" value="RGS_sf"/>
</dbReference>
<accession>A0A7R8X175</accession>
<dbReference type="InterPro" id="IPR007471">
    <property type="entry name" value="N-end_Aminoacyl_Trfase_N"/>
</dbReference>